<dbReference type="AlphaFoldDB" id="A0AA97FD46"/>
<dbReference type="Pfam" id="PF05916">
    <property type="entry name" value="Sld5"/>
    <property type="match status" value="1"/>
</dbReference>
<dbReference type="Gene3D" id="3.40.5.50">
    <property type="match status" value="1"/>
</dbReference>
<evidence type="ECO:0000313" key="3">
    <source>
        <dbReference type="Proteomes" id="UP001301797"/>
    </source>
</evidence>
<dbReference type="GeneID" id="85229228"/>
<dbReference type="InterPro" id="IPR021151">
    <property type="entry name" value="GINS_A"/>
</dbReference>
<proteinExistence type="predicted"/>
<keyword evidence="3" id="KW-1185">Reference proteome</keyword>
<sequence length="230" mass="26413">MDFDYLRLIALDERESGKLSQITPDTFKMAQEYLSELYEEGKSIDLFMTKRGSELIEEIESLRSLIQAIIDERFKKIIKLAAYQIESGKVDKNELEMMIPTEKEMFDEILHSIGNCRKKLTEPEIPKGYPEISKARDETAIYENKQSSPTQIEAAQNQNLSNMDVHDEDTSESGREHVFDTIYIKENIESFMGIDGHIYNLSKEDIVTLPHPNSSVLCGRNIALNIRVSK</sequence>
<dbReference type="Proteomes" id="UP001301797">
    <property type="component" value="Chromosome"/>
</dbReference>
<accession>A0AA97FD46</accession>
<evidence type="ECO:0000313" key="2">
    <source>
        <dbReference type="EMBL" id="WOF15848.1"/>
    </source>
</evidence>
<feature type="domain" description="GINS subunit" evidence="1">
    <location>
        <begin position="29"/>
        <end position="118"/>
    </location>
</feature>
<dbReference type="CDD" id="cd11714">
    <property type="entry name" value="GINS_A_archaea"/>
    <property type="match status" value="1"/>
</dbReference>
<organism evidence="2 3">
    <name type="scientific">Methanochimaera problematica</name>
    <dbReference type="NCBI Taxonomy" id="2609417"/>
    <lineage>
        <taxon>Archaea</taxon>
        <taxon>Methanobacteriati</taxon>
        <taxon>Methanobacteriota</taxon>
        <taxon>Stenosarchaea group</taxon>
        <taxon>Methanomicrobia</taxon>
        <taxon>Methanomicrobiales</taxon>
        <taxon>Methanomicrobiaceae</taxon>
        <taxon>Methanochimaera</taxon>
    </lineage>
</organism>
<dbReference type="RefSeq" id="WP_317137420.1">
    <property type="nucleotide sequence ID" value="NZ_CP043875.1"/>
</dbReference>
<dbReference type="EMBL" id="CP043875">
    <property type="protein sequence ID" value="WOF15848.1"/>
    <property type="molecule type" value="Genomic_DNA"/>
</dbReference>
<gene>
    <name evidence="2" type="ORF">F1737_03625</name>
</gene>
<name>A0AA97FD46_9EURY</name>
<reference evidence="2 3" key="1">
    <citation type="submission" date="2019-09" db="EMBL/GenBank/DDBJ databases">
        <title>The complete genome of Methanoplanus sp. FWC-SCC4.</title>
        <authorList>
            <person name="Chen S.-C."/>
            <person name="Zhou Y.-Z."/>
            <person name="Lai M.-C."/>
        </authorList>
    </citation>
    <scope>NUCLEOTIDE SEQUENCE [LARGE SCALE GENOMIC DNA]</scope>
    <source>
        <strain evidence="2 3">FWC-SCC4</strain>
    </source>
</reference>
<protein>
    <submittedName>
        <fullName evidence="2">DNA replication complex GINS family protein</fullName>
    </submittedName>
</protein>
<dbReference type="KEGG" id="mefw:F1737_03625"/>
<evidence type="ECO:0000259" key="1">
    <source>
        <dbReference type="Pfam" id="PF05916"/>
    </source>
</evidence>